<proteinExistence type="predicted"/>
<evidence type="ECO:0000313" key="3">
    <source>
        <dbReference type="Proteomes" id="UP000054498"/>
    </source>
</evidence>
<dbReference type="Proteomes" id="UP000054498">
    <property type="component" value="Unassembled WGS sequence"/>
</dbReference>
<dbReference type="EMBL" id="KK100301">
    <property type="protein sequence ID" value="KIZ07049.1"/>
    <property type="molecule type" value="Genomic_DNA"/>
</dbReference>
<feature type="region of interest" description="Disordered" evidence="1">
    <location>
        <begin position="407"/>
        <end position="464"/>
    </location>
</feature>
<dbReference type="KEGG" id="mng:MNEG_0899"/>
<keyword evidence="3" id="KW-1185">Reference proteome</keyword>
<feature type="compositionally biased region" description="Basic and acidic residues" evidence="1">
    <location>
        <begin position="442"/>
        <end position="451"/>
    </location>
</feature>
<feature type="compositionally biased region" description="Gly residues" evidence="1">
    <location>
        <begin position="234"/>
        <end position="243"/>
    </location>
</feature>
<dbReference type="AlphaFoldDB" id="A0A0D2LKY7"/>
<dbReference type="RefSeq" id="XP_013906068.1">
    <property type="nucleotide sequence ID" value="XM_014050614.1"/>
</dbReference>
<name>A0A0D2LKY7_9CHLO</name>
<accession>A0A0D2LKY7</accession>
<evidence type="ECO:0000256" key="1">
    <source>
        <dbReference type="SAM" id="MobiDB-lite"/>
    </source>
</evidence>
<feature type="region of interest" description="Disordered" evidence="1">
    <location>
        <begin position="224"/>
        <end position="266"/>
    </location>
</feature>
<dbReference type="OrthoDB" id="270720at2759"/>
<organism evidence="2 3">
    <name type="scientific">Monoraphidium neglectum</name>
    <dbReference type="NCBI Taxonomy" id="145388"/>
    <lineage>
        <taxon>Eukaryota</taxon>
        <taxon>Viridiplantae</taxon>
        <taxon>Chlorophyta</taxon>
        <taxon>core chlorophytes</taxon>
        <taxon>Chlorophyceae</taxon>
        <taxon>CS clade</taxon>
        <taxon>Sphaeropleales</taxon>
        <taxon>Selenastraceae</taxon>
        <taxon>Monoraphidium</taxon>
    </lineage>
</organism>
<feature type="region of interest" description="Disordered" evidence="1">
    <location>
        <begin position="337"/>
        <end position="360"/>
    </location>
</feature>
<evidence type="ECO:0000313" key="2">
    <source>
        <dbReference type="EMBL" id="KIZ07049.1"/>
    </source>
</evidence>
<protein>
    <submittedName>
        <fullName evidence="2">Uncharacterized protein</fullName>
    </submittedName>
</protein>
<sequence>MFIGNFVGDKRQGLGVRYLVCKGKKYVAEWVDDKPVCGTVLALDSADLEPPSAHGLAEALAREAARRQLSKGGAGPTGADSNGSPAPLPVIYLSQPSKVLAREFVAVRAAREARAARPPPPTALPGAALQAAAAGGDATLAAQQVELLRHAFTLMAGDDGRRARLLPRQLPELAVLAGLDPAARPTVALLDQVRTRCRSDAAGGVSLDALLHAAVHFRMQPLAPAAESGAGPESQGGAGGGGLLSLHDIQEGDAGGGGGAAEGPACSARSCGDWAAGGPVSDRTGTDGEVCEGVQQGAASQVATVGSAGIQEGAAPQHETAATEPAEEQWAPAPLDVEGREADDSGSDEASTMVQGQEEEAVPLQEYVSAAAAEEGALPPAAGAQVGADGNTAAGADVAALGAPVPADELVSNSQEHSQQQLRVARGGAGEERAQQPWEGATRGEQDKEGAVEPQPLEHMVEDE</sequence>
<reference evidence="2 3" key="1">
    <citation type="journal article" date="2013" name="BMC Genomics">
        <title>Reconstruction of the lipid metabolism for the microalga Monoraphidium neglectum from its genome sequence reveals characteristics suitable for biofuel production.</title>
        <authorList>
            <person name="Bogen C."/>
            <person name="Al-Dilaimi A."/>
            <person name="Albersmeier A."/>
            <person name="Wichmann J."/>
            <person name="Grundmann M."/>
            <person name="Rupp O."/>
            <person name="Lauersen K.J."/>
            <person name="Blifernez-Klassen O."/>
            <person name="Kalinowski J."/>
            <person name="Goesmann A."/>
            <person name="Mussgnug J.H."/>
            <person name="Kruse O."/>
        </authorList>
    </citation>
    <scope>NUCLEOTIDE SEQUENCE [LARGE SCALE GENOMIC DNA]</scope>
    <source>
        <strain evidence="2 3">SAG 48.87</strain>
    </source>
</reference>
<dbReference type="GeneID" id="25727017"/>
<dbReference type="STRING" id="145388.A0A0D2LKY7"/>
<feature type="compositionally biased region" description="Polar residues" evidence="1">
    <location>
        <begin position="411"/>
        <end position="422"/>
    </location>
</feature>
<gene>
    <name evidence="2" type="ORF">MNEG_0899</name>
</gene>